<evidence type="ECO:0000256" key="1">
    <source>
        <dbReference type="ARBA" id="ARBA00012513"/>
    </source>
</evidence>
<dbReference type="PANTHER" id="PTHR47197:SF3">
    <property type="entry name" value="DIHYDRO-HEME D1 DEHYDROGENASE"/>
    <property type="match status" value="1"/>
</dbReference>
<keyword evidence="6" id="KW-0067">ATP-binding</keyword>
<evidence type="ECO:0000256" key="7">
    <source>
        <dbReference type="SAM" id="MobiDB-lite"/>
    </source>
</evidence>
<reference evidence="10" key="1">
    <citation type="submission" date="2009-09" db="EMBL/GenBank/DDBJ databases">
        <title>The complete genome of Nakamurella multipartita DSM 44233.</title>
        <authorList>
            <consortium name="US DOE Joint Genome Institute (JGI-PGF)"/>
            <person name="Lucas S."/>
            <person name="Copeland A."/>
            <person name="Lapidus A."/>
            <person name="Glavina del Rio T."/>
            <person name="Dalin E."/>
            <person name="Tice H."/>
            <person name="Bruce D."/>
            <person name="Goodwin L."/>
            <person name="Pitluck S."/>
            <person name="Kyrpides N."/>
            <person name="Mavromatis K."/>
            <person name="Ivanova N."/>
            <person name="Ovchinnikova G."/>
            <person name="Sims D."/>
            <person name="Meincke L."/>
            <person name="Brettin T."/>
            <person name="Detter J.C."/>
            <person name="Han C."/>
            <person name="Larimer F."/>
            <person name="Land M."/>
            <person name="Hauser L."/>
            <person name="Markowitz V."/>
            <person name="Cheng J.-F."/>
            <person name="Hugenholtz P."/>
            <person name="Woyke T."/>
            <person name="Wu D."/>
            <person name="Klenk H.-P."/>
            <person name="Eisen J.A."/>
        </authorList>
    </citation>
    <scope>NUCLEOTIDE SEQUENCE [LARGE SCALE GENOMIC DNA]</scope>
    <source>
        <strain evidence="10">ATCC 700099 / DSM 44233 / CIP 104796 / JCM 9543 / NBRC 105858 / Y-104</strain>
    </source>
</reference>
<dbReference type="InterPro" id="IPR000719">
    <property type="entry name" value="Prot_kinase_dom"/>
</dbReference>
<dbReference type="Gene3D" id="1.10.510.10">
    <property type="entry name" value="Transferase(Phosphotransferase) domain 1"/>
    <property type="match status" value="1"/>
</dbReference>
<evidence type="ECO:0000256" key="6">
    <source>
        <dbReference type="ARBA" id="ARBA00022840"/>
    </source>
</evidence>
<accession>C8X6I7</accession>
<dbReference type="EC" id="2.7.11.1" evidence="1"/>
<dbReference type="GO" id="GO:0005524">
    <property type="term" value="F:ATP binding"/>
    <property type="evidence" value="ECO:0007669"/>
    <property type="project" value="UniProtKB-KW"/>
</dbReference>
<dbReference type="InterPro" id="IPR019405">
    <property type="entry name" value="Lactonase_7-beta_prop"/>
</dbReference>
<dbReference type="Pfam" id="PF00069">
    <property type="entry name" value="Pkinase"/>
    <property type="match status" value="1"/>
</dbReference>
<dbReference type="STRING" id="479431.Namu_2474"/>
<dbReference type="InterPro" id="IPR008271">
    <property type="entry name" value="Ser/Thr_kinase_AS"/>
</dbReference>
<dbReference type="InParanoid" id="C8X6I7"/>
<dbReference type="RefSeq" id="WP_015747730.1">
    <property type="nucleotide sequence ID" value="NC_013235.1"/>
</dbReference>
<dbReference type="SUPFAM" id="SSF56112">
    <property type="entry name" value="Protein kinase-like (PK-like)"/>
    <property type="match status" value="1"/>
</dbReference>
<dbReference type="EMBL" id="CP001737">
    <property type="protein sequence ID" value="ACV78842.1"/>
    <property type="molecule type" value="Genomic_DNA"/>
</dbReference>
<dbReference type="FunFam" id="1.10.510.10:FF:000021">
    <property type="entry name" value="Serine/threonine protein kinase"/>
    <property type="match status" value="1"/>
</dbReference>
<dbReference type="InterPro" id="IPR051200">
    <property type="entry name" value="Host-pathogen_enzymatic-act"/>
</dbReference>
<dbReference type="InterPro" id="IPR011045">
    <property type="entry name" value="N2O_reductase_N"/>
</dbReference>
<keyword evidence="10" id="KW-1185">Reference proteome</keyword>
<dbReference type="eggNOG" id="COG0515">
    <property type="taxonomic scope" value="Bacteria"/>
</dbReference>
<dbReference type="GO" id="GO:0004674">
    <property type="term" value="F:protein serine/threonine kinase activity"/>
    <property type="evidence" value="ECO:0007669"/>
    <property type="project" value="UniProtKB-KW"/>
</dbReference>
<feature type="compositionally biased region" description="Low complexity" evidence="7">
    <location>
        <begin position="435"/>
        <end position="456"/>
    </location>
</feature>
<feature type="compositionally biased region" description="Low complexity" evidence="7">
    <location>
        <begin position="317"/>
        <end position="355"/>
    </location>
</feature>
<dbReference type="AlphaFoldDB" id="C8X6I7"/>
<dbReference type="PROSITE" id="PS00108">
    <property type="entry name" value="PROTEIN_KINASE_ST"/>
    <property type="match status" value="1"/>
</dbReference>
<evidence type="ECO:0000256" key="5">
    <source>
        <dbReference type="ARBA" id="ARBA00022777"/>
    </source>
</evidence>
<proteinExistence type="predicted"/>
<dbReference type="PROSITE" id="PS50011">
    <property type="entry name" value="PROTEIN_KINASE_DOM"/>
    <property type="match status" value="1"/>
</dbReference>
<dbReference type="Gene3D" id="2.130.10.10">
    <property type="entry name" value="YVTN repeat-like/Quinoprotein amine dehydrogenase"/>
    <property type="match status" value="3"/>
</dbReference>
<evidence type="ECO:0000256" key="2">
    <source>
        <dbReference type="ARBA" id="ARBA00022527"/>
    </source>
</evidence>
<dbReference type="SMART" id="SM00220">
    <property type="entry name" value="S_TKc"/>
    <property type="match status" value="1"/>
</dbReference>
<dbReference type="OrthoDB" id="9762169at2"/>
<dbReference type="HOGENOM" id="CLU_360488_0_0_11"/>
<feature type="domain" description="Protein kinase" evidence="8">
    <location>
        <begin position="25"/>
        <end position="289"/>
    </location>
</feature>
<dbReference type="InterPro" id="IPR011009">
    <property type="entry name" value="Kinase-like_dom_sf"/>
</dbReference>
<evidence type="ECO:0000313" key="9">
    <source>
        <dbReference type="EMBL" id="ACV78842.1"/>
    </source>
</evidence>
<feature type="region of interest" description="Disordered" evidence="7">
    <location>
        <begin position="294"/>
        <end position="376"/>
    </location>
</feature>
<dbReference type="NCBIfam" id="TIGR02276">
    <property type="entry name" value="beta_rpt_yvtn"/>
    <property type="match status" value="4"/>
</dbReference>
<dbReference type="Proteomes" id="UP000002218">
    <property type="component" value="Chromosome"/>
</dbReference>
<name>C8X6I7_NAKMY</name>
<dbReference type="SUPFAM" id="SSF50974">
    <property type="entry name" value="Nitrous oxide reductase, N-terminal domain"/>
    <property type="match status" value="1"/>
</dbReference>
<evidence type="ECO:0000259" key="8">
    <source>
        <dbReference type="PROSITE" id="PS50011"/>
    </source>
</evidence>
<feature type="region of interest" description="Disordered" evidence="7">
    <location>
        <begin position="409"/>
        <end position="465"/>
    </location>
</feature>
<keyword evidence="4" id="KW-0547">Nucleotide-binding</keyword>
<keyword evidence="3" id="KW-0808">Transferase</keyword>
<dbReference type="InterPro" id="IPR015943">
    <property type="entry name" value="WD40/YVTN_repeat-like_dom_sf"/>
</dbReference>
<dbReference type="FunCoup" id="C8X6I7">
    <property type="interactions" value="70"/>
</dbReference>
<dbReference type="KEGG" id="nml:Namu_2474"/>
<gene>
    <name evidence="9" type="ordered locus">Namu_2474</name>
</gene>
<dbReference type="eggNOG" id="COG3391">
    <property type="taxonomic scope" value="Bacteria"/>
</dbReference>
<keyword evidence="5 9" id="KW-0418">Kinase</keyword>
<dbReference type="PANTHER" id="PTHR47197">
    <property type="entry name" value="PROTEIN NIRF"/>
    <property type="match status" value="1"/>
</dbReference>
<dbReference type="CDD" id="cd14014">
    <property type="entry name" value="STKc_PknB_like"/>
    <property type="match status" value="1"/>
</dbReference>
<dbReference type="Pfam" id="PF10282">
    <property type="entry name" value="Lactonase"/>
    <property type="match status" value="1"/>
</dbReference>
<protein>
    <recommendedName>
        <fullName evidence="1">non-specific serine/threonine protein kinase</fullName>
        <ecNumber evidence="1">2.7.11.1</ecNumber>
    </recommendedName>
</protein>
<dbReference type="InterPro" id="IPR011964">
    <property type="entry name" value="YVTN_b-propeller_repeat"/>
</dbReference>
<reference evidence="9 10" key="2">
    <citation type="journal article" date="2010" name="Stand. Genomic Sci.">
        <title>Complete genome sequence of Nakamurella multipartita type strain (Y-104).</title>
        <authorList>
            <person name="Tice H."/>
            <person name="Mayilraj S."/>
            <person name="Sims D."/>
            <person name="Lapidus A."/>
            <person name="Nolan M."/>
            <person name="Lucas S."/>
            <person name="Glavina Del Rio T."/>
            <person name="Copeland A."/>
            <person name="Cheng J.F."/>
            <person name="Meincke L."/>
            <person name="Bruce D."/>
            <person name="Goodwin L."/>
            <person name="Pitluck S."/>
            <person name="Ivanova N."/>
            <person name="Mavromatis K."/>
            <person name="Ovchinnikova G."/>
            <person name="Pati A."/>
            <person name="Chen A."/>
            <person name="Palaniappan K."/>
            <person name="Land M."/>
            <person name="Hauser L."/>
            <person name="Chang Y.J."/>
            <person name="Jeffries C.D."/>
            <person name="Detter J.C."/>
            <person name="Brettin T."/>
            <person name="Rohde M."/>
            <person name="Goker M."/>
            <person name="Bristow J."/>
            <person name="Eisen J.A."/>
            <person name="Markowitz V."/>
            <person name="Hugenholtz P."/>
            <person name="Kyrpides N.C."/>
            <person name="Klenk H.P."/>
            <person name="Chen F."/>
        </authorList>
    </citation>
    <scope>NUCLEOTIDE SEQUENCE [LARGE SCALE GENOMIC DNA]</scope>
    <source>
        <strain evidence="10">ATCC 700099 / DSM 44233 / CIP 104796 / JCM 9543 / NBRC 105858 / Y-104</strain>
    </source>
</reference>
<evidence type="ECO:0000256" key="3">
    <source>
        <dbReference type="ARBA" id="ARBA00022679"/>
    </source>
</evidence>
<sequence>MTQEGGDATPGPPHHLPAGTMVGSYRVESLLDRGGMAYVYEATDVRLDRRVALKILAWHDPDGSDFRERFLRESRFAASLDHPNIVPIYEAGETDGLLYIAMRFVRGTNLSRLIRRDGPLDPQRALAILAPVADALDLAHAAGLVHRDVKPANILLADSGDGRQHVYLSDFGLTKRAAAMSRLTEAGSFIGTMAYVSPEQIRGEPLDARSDLYALGCVAYECLAGAPPFVRDDQAALMWAHLSQYPAPLAESRRELAAADPVIMKAVAKDPADRFATGREFTTALAAALTGVAPAAPPGDDLPTTVGVRPATGTGGSAPSAAPSGPSASPSGPFTGPGSAPHHPSSPSAFGNAGPPAGPPRSGPPSGSHRRPSAPSNRKPVIIALVAAVLAVATITGVTWAVRSNSQVQGQAQAQPPSAEHSHEAALDGTGSPGGSSASAAPANVSPSPVESAGPPSTAPPETAPTVAVAPAPAVAIPSIAGDPIAVGATPGYVAITPDGRFAYIANRAAKVVTVLDTTINKVTATIPIDAGPPQFIAFSPDGSRAYVSVYNDDKTINLVVVINTRTTKALTEVPVEKKPYALAVTPDGTSVWVPSHDAGALDIIDVATDTVVQTLPVAKNPHWVAFSPDGRTAYLANHESNVLSVIDVASRAVLTTIPVGTSPHSVAVSPDGTQVVVVCFDSNDVYFIDTATDQVLGTIPVGTNPQDISYSADGQYLYTANVQSNTVSVIDAATRQVTATIPVDSPTSIGVLPNGRFAYVTNLNAGTLTVLNTTS</sequence>
<organism evidence="9 10">
    <name type="scientific">Nakamurella multipartita (strain ATCC 700099 / DSM 44233 / CIP 104796 / JCM 9543 / NBRC 105858 / Y-104)</name>
    <name type="common">Microsphaera multipartita</name>
    <dbReference type="NCBI Taxonomy" id="479431"/>
    <lineage>
        <taxon>Bacteria</taxon>
        <taxon>Bacillati</taxon>
        <taxon>Actinomycetota</taxon>
        <taxon>Actinomycetes</taxon>
        <taxon>Nakamurellales</taxon>
        <taxon>Nakamurellaceae</taxon>
        <taxon>Nakamurella</taxon>
    </lineage>
</organism>
<evidence type="ECO:0000256" key="4">
    <source>
        <dbReference type="ARBA" id="ARBA00022741"/>
    </source>
</evidence>
<evidence type="ECO:0000313" key="10">
    <source>
        <dbReference type="Proteomes" id="UP000002218"/>
    </source>
</evidence>
<dbReference type="Gene3D" id="3.30.200.20">
    <property type="entry name" value="Phosphorylase Kinase, domain 1"/>
    <property type="match status" value="1"/>
</dbReference>
<keyword evidence="2 9" id="KW-0723">Serine/threonine-protein kinase</keyword>